<evidence type="ECO:0000313" key="3">
    <source>
        <dbReference type="EMBL" id="GJT59808.1"/>
    </source>
</evidence>
<evidence type="ECO:0000256" key="1">
    <source>
        <dbReference type="SAM" id="MobiDB-lite"/>
    </source>
</evidence>
<feature type="region of interest" description="Disordered" evidence="1">
    <location>
        <begin position="1"/>
        <end position="55"/>
    </location>
</feature>
<dbReference type="InterPro" id="IPR025558">
    <property type="entry name" value="DUF4283"/>
</dbReference>
<evidence type="ECO:0000313" key="4">
    <source>
        <dbReference type="Proteomes" id="UP001151760"/>
    </source>
</evidence>
<protein>
    <submittedName>
        <fullName evidence="3">Zinc knuckle CX2CX4HX4C containing protein</fullName>
    </submittedName>
</protein>
<feature type="compositionally biased region" description="Basic residues" evidence="1">
    <location>
        <begin position="446"/>
        <end position="456"/>
    </location>
</feature>
<dbReference type="Proteomes" id="UP001151760">
    <property type="component" value="Unassembled WGS sequence"/>
</dbReference>
<organism evidence="3 4">
    <name type="scientific">Tanacetum coccineum</name>
    <dbReference type="NCBI Taxonomy" id="301880"/>
    <lineage>
        <taxon>Eukaryota</taxon>
        <taxon>Viridiplantae</taxon>
        <taxon>Streptophyta</taxon>
        <taxon>Embryophyta</taxon>
        <taxon>Tracheophyta</taxon>
        <taxon>Spermatophyta</taxon>
        <taxon>Magnoliopsida</taxon>
        <taxon>eudicotyledons</taxon>
        <taxon>Gunneridae</taxon>
        <taxon>Pentapetalae</taxon>
        <taxon>asterids</taxon>
        <taxon>campanulids</taxon>
        <taxon>Asterales</taxon>
        <taxon>Asteraceae</taxon>
        <taxon>Asteroideae</taxon>
        <taxon>Anthemideae</taxon>
        <taxon>Anthemidinae</taxon>
        <taxon>Tanacetum</taxon>
    </lineage>
</organism>
<keyword evidence="4" id="KW-1185">Reference proteome</keyword>
<gene>
    <name evidence="3" type="ORF">Tco_1003341</name>
</gene>
<reference evidence="3" key="2">
    <citation type="submission" date="2022-01" db="EMBL/GenBank/DDBJ databases">
        <authorList>
            <person name="Yamashiro T."/>
            <person name="Shiraishi A."/>
            <person name="Satake H."/>
            <person name="Nakayama K."/>
        </authorList>
    </citation>
    <scope>NUCLEOTIDE SEQUENCE</scope>
</reference>
<name>A0ABQ5FAA5_9ASTR</name>
<dbReference type="InterPro" id="IPR040256">
    <property type="entry name" value="At4g02000-like"/>
</dbReference>
<feature type="region of interest" description="Disordered" evidence="1">
    <location>
        <begin position="431"/>
        <end position="525"/>
    </location>
</feature>
<proteinExistence type="predicted"/>
<feature type="compositionally biased region" description="Low complexity" evidence="1">
    <location>
        <begin position="19"/>
        <end position="39"/>
    </location>
</feature>
<dbReference type="Pfam" id="PF14111">
    <property type="entry name" value="DUF4283"/>
    <property type="match status" value="1"/>
</dbReference>
<evidence type="ECO:0000259" key="2">
    <source>
        <dbReference type="Pfam" id="PF14111"/>
    </source>
</evidence>
<reference evidence="3" key="1">
    <citation type="journal article" date="2022" name="Int. J. Mol. Sci.">
        <title>Draft Genome of Tanacetum Coccineum: Genomic Comparison of Closely Related Tanacetum-Family Plants.</title>
        <authorList>
            <person name="Yamashiro T."/>
            <person name="Shiraishi A."/>
            <person name="Nakayama K."/>
            <person name="Satake H."/>
        </authorList>
    </citation>
    <scope>NUCLEOTIDE SEQUENCE</scope>
</reference>
<dbReference type="PANTHER" id="PTHR31286:SF99">
    <property type="entry name" value="DUF4283 DOMAIN-CONTAINING PROTEIN"/>
    <property type="match status" value="1"/>
</dbReference>
<dbReference type="PANTHER" id="PTHR31286">
    <property type="entry name" value="GLYCINE-RICH CELL WALL STRUCTURAL PROTEIN 1.8-LIKE"/>
    <property type="match status" value="1"/>
</dbReference>
<sequence>MTNNHSYKGNSGSKNRSKQGGYNQNSYSNNPNKGNGSSSRVFSNPNPPDFVVDPADFPAIGTVTNSRTGPSPNLVMAEQAVCDTDISKDGMNSDMVNPTISSISGNASGCNKFTIEDVESKFEVSLKSKVEIEAFANGLEAGTYPKWFLLSNDVKDIFTELVCKRHTELSSIKNSNQVPSASDTFVESVEVDKPCHSEKDPIFDGVNISLPRRVVKKVESRLEHTLYGYFLGQRLAFPVVEYFAKTNWAKHGLKRIMMNNKGFFFFKFESRAGLDTVLEGGPWLIRKTPIILKTWTVGTRLLKEEMSRIPIWVKFHDVPIQAFEEEGINLIASFLGKPIMFDSFTNAMCKESWGRSSFARCLIEVNSDSELVDVITIGVPSLMSEDFTKETIRVEYEWKPPRCDTCKIFGHTIDHCPLNVGSATNVNTSNVVNPPMESVNDGFQKVTKKKKNRGKSKSAAGYKMVGPTMRYEPKAPKNDLKKIPPLSAASGSAHQNNTSNVDSVGKSSSDVQNMSQVTSPNSFSALAHEVDDEVVDNIYDESANILNPDDSS</sequence>
<dbReference type="EMBL" id="BQNB010017142">
    <property type="protein sequence ID" value="GJT59808.1"/>
    <property type="molecule type" value="Genomic_DNA"/>
</dbReference>
<accession>A0ABQ5FAA5</accession>
<feature type="compositionally biased region" description="Basic and acidic residues" evidence="1">
    <location>
        <begin position="471"/>
        <end position="482"/>
    </location>
</feature>
<feature type="compositionally biased region" description="Polar residues" evidence="1">
    <location>
        <begin position="489"/>
        <end position="524"/>
    </location>
</feature>
<comment type="caution">
    <text evidence="3">The sequence shown here is derived from an EMBL/GenBank/DDBJ whole genome shotgun (WGS) entry which is preliminary data.</text>
</comment>
<feature type="domain" description="DUF4283" evidence="2">
    <location>
        <begin position="219"/>
        <end position="296"/>
    </location>
</feature>
<feature type="compositionally biased region" description="Polar residues" evidence="1">
    <location>
        <begin position="1"/>
        <end position="14"/>
    </location>
</feature>